<dbReference type="InterPro" id="IPR050625">
    <property type="entry name" value="ParA/MinD_ATPase"/>
</dbReference>
<comment type="caution">
    <text evidence="2">The sequence shown here is derived from an EMBL/GenBank/DDBJ whole genome shotgun (WGS) entry which is preliminary data.</text>
</comment>
<protein>
    <submittedName>
        <fullName evidence="2">AAA family ATPase</fullName>
    </submittedName>
</protein>
<gene>
    <name evidence="2" type="ORF">GTO91_15810</name>
</gene>
<dbReference type="AlphaFoldDB" id="A0A845L4F3"/>
<keyword evidence="3" id="KW-1185">Reference proteome</keyword>
<dbReference type="Gene3D" id="3.40.50.300">
    <property type="entry name" value="P-loop containing nucleotide triphosphate hydrolases"/>
    <property type="match status" value="1"/>
</dbReference>
<dbReference type="EMBL" id="WXEY01000027">
    <property type="protein sequence ID" value="MZP31173.1"/>
    <property type="molecule type" value="Genomic_DNA"/>
</dbReference>
<dbReference type="PANTHER" id="PTHR43384:SF13">
    <property type="entry name" value="SLR0110 PROTEIN"/>
    <property type="match status" value="1"/>
</dbReference>
<dbReference type="GO" id="GO:0009898">
    <property type="term" value="C:cytoplasmic side of plasma membrane"/>
    <property type="evidence" value="ECO:0007669"/>
    <property type="project" value="TreeGrafter"/>
</dbReference>
<evidence type="ECO:0000259" key="1">
    <source>
        <dbReference type="Pfam" id="PF01656"/>
    </source>
</evidence>
<dbReference type="GO" id="GO:0051782">
    <property type="term" value="P:negative regulation of cell division"/>
    <property type="evidence" value="ECO:0007669"/>
    <property type="project" value="TreeGrafter"/>
</dbReference>
<dbReference type="RefSeq" id="WP_161259693.1">
    <property type="nucleotide sequence ID" value="NZ_WXEY01000027.1"/>
</dbReference>
<sequence length="406" mass="44486">MMYRILVGHPHPGVRQKVVDTLQDRFLIIPVNLNEVYSQTESVAPRLVLLDAYADDSLLEHLLATGVQTALIAEEANLNLMRKAGLYDVALLTLPLTPGCIDAVLAGEKTCPIPLSAENPIDDALQPKGKDGTEIPGESLRSLTGTTLAKELIVVGSPKGGSGKTVIAVNLAATIHQLTGQSVALADLDVPWGDVPAQLQLTPERNLLAFRSSPEVIRESVVKEVMQRHSSGIYVLASPPGVFDESFIDPSLARKILTNLPRFFDYVVVDTGANLHVHTLEAFRYATKLICVTNYDTATLHDTTRWLNQLKARNIIHEPKDVWQIFNRVTGKEGIDLNEAQAFLGASIVNTVRWSMKIQRAINQGKIPSQADADFGEEIARIVHRLCPQARQSGGLIDRLRNLVAR</sequence>
<evidence type="ECO:0000313" key="3">
    <source>
        <dbReference type="Proteomes" id="UP000463470"/>
    </source>
</evidence>
<dbReference type="InterPro" id="IPR002586">
    <property type="entry name" value="CobQ/CobB/MinD/ParA_Nub-bd_dom"/>
</dbReference>
<proteinExistence type="predicted"/>
<dbReference type="Proteomes" id="UP000463470">
    <property type="component" value="Unassembled WGS sequence"/>
</dbReference>
<organism evidence="2 3">
    <name type="scientific">Heliomicrobium undosum</name>
    <dbReference type="NCBI Taxonomy" id="121734"/>
    <lineage>
        <taxon>Bacteria</taxon>
        <taxon>Bacillati</taxon>
        <taxon>Bacillota</taxon>
        <taxon>Clostridia</taxon>
        <taxon>Eubacteriales</taxon>
        <taxon>Heliobacteriaceae</taxon>
        <taxon>Heliomicrobium</taxon>
    </lineage>
</organism>
<accession>A0A845L4F3</accession>
<feature type="domain" description="CobQ/CobB/MinD/ParA nucleotide binding" evidence="1">
    <location>
        <begin position="153"/>
        <end position="366"/>
    </location>
</feature>
<reference evidence="2 3" key="1">
    <citation type="submission" date="2020-01" db="EMBL/GenBank/DDBJ databases">
        <title>Whole-genome sequence of Heliobacterium undosum DSM 13378.</title>
        <authorList>
            <person name="Kyndt J.A."/>
            <person name="Meyer T.E."/>
        </authorList>
    </citation>
    <scope>NUCLEOTIDE SEQUENCE [LARGE SCALE GENOMIC DNA]</scope>
    <source>
        <strain evidence="2 3">DSM 13378</strain>
    </source>
</reference>
<name>A0A845L4F3_9FIRM</name>
<dbReference type="GO" id="GO:0016887">
    <property type="term" value="F:ATP hydrolysis activity"/>
    <property type="evidence" value="ECO:0007669"/>
    <property type="project" value="TreeGrafter"/>
</dbReference>
<dbReference type="PANTHER" id="PTHR43384">
    <property type="entry name" value="SEPTUM SITE-DETERMINING PROTEIN MIND HOMOLOG, CHLOROPLASTIC-RELATED"/>
    <property type="match status" value="1"/>
</dbReference>
<dbReference type="OrthoDB" id="9794577at2"/>
<evidence type="ECO:0000313" key="2">
    <source>
        <dbReference type="EMBL" id="MZP31173.1"/>
    </source>
</evidence>
<dbReference type="InterPro" id="IPR027417">
    <property type="entry name" value="P-loop_NTPase"/>
</dbReference>
<dbReference type="SUPFAM" id="SSF52540">
    <property type="entry name" value="P-loop containing nucleoside triphosphate hydrolases"/>
    <property type="match status" value="1"/>
</dbReference>
<dbReference type="GO" id="GO:0005829">
    <property type="term" value="C:cytosol"/>
    <property type="evidence" value="ECO:0007669"/>
    <property type="project" value="TreeGrafter"/>
</dbReference>
<dbReference type="GO" id="GO:0005524">
    <property type="term" value="F:ATP binding"/>
    <property type="evidence" value="ECO:0007669"/>
    <property type="project" value="TreeGrafter"/>
</dbReference>
<dbReference type="Pfam" id="PF01656">
    <property type="entry name" value="CbiA"/>
    <property type="match status" value="1"/>
</dbReference>